<dbReference type="InterPro" id="IPR027417">
    <property type="entry name" value="P-loop_NTPase"/>
</dbReference>
<evidence type="ECO:0000256" key="9">
    <source>
        <dbReference type="SAM" id="MobiDB-lite"/>
    </source>
</evidence>
<feature type="region of interest" description="Disordered" evidence="9">
    <location>
        <begin position="752"/>
        <end position="795"/>
    </location>
</feature>
<evidence type="ECO:0000256" key="8">
    <source>
        <dbReference type="ARBA" id="ARBA00023136"/>
    </source>
</evidence>
<dbReference type="PANTHER" id="PTHR24223:SF456">
    <property type="entry name" value="MULTIDRUG RESISTANCE-ASSOCIATED PROTEIN LETHAL(2)03659"/>
    <property type="match status" value="1"/>
</dbReference>
<accession>A0A8S1C7X0</accession>
<keyword evidence="5" id="KW-0547">Nucleotide-binding</keyword>
<feature type="domain" description="ABC transmembrane type-1" evidence="12">
    <location>
        <begin position="869"/>
        <end position="1128"/>
    </location>
</feature>
<evidence type="ECO:0000259" key="12">
    <source>
        <dbReference type="PROSITE" id="PS50929"/>
    </source>
</evidence>
<feature type="transmembrane region" description="Helical" evidence="10">
    <location>
        <begin position="821"/>
        <end position="844"/>
    </location>
</feature>
<keyword evidence="6" id="KW-0067">ATP-binding</keyword>
<dbReference type="PROSITE" id="PS50893">
    <property type="entry name" value="ABC_TRANSPORTER_2"/>
    <property type="match status" value="2"/>
</dbReference>
<dbReference type="SUPFAM" id="SSF52540">
    <property type="entry name" value="P-loop containing nucleoside triphosphate hydrolases"/>
    <property type="match status" value="2"/>
</dbReference>
<dbReference type="PROSITE" id="PS00211">
    <property type="entry name" value="ABC_TRANSPORTER_1"/>
    <property type="match status" value="1"/>
</dbReference>
<evidence type="ECO:0000256" key="1">
    <source>
        <dbReference type="ARBA" id="ARBA00004141"/>
    </source>
</evidence>
<keyword evidence="3" id="KW-0813">Transport</keyword>
<keyword evidence="4 10" id="KW-0812">Transmembrane</keyword>
<dbReference type="GO" id="GO:0016887">
    <property type="term" value="F:ATP hydrolysis activity"/>
    <property type="evidence" value="ECO:0007669"/>
    <property type="project" value="InterPro"/>
</dbReference>
<keyword evidence="8 10" id="KW-0472">Membrane</keyword>
<dbReference type="Pfam" id="PF00005">
    <property type="entry name" value="ABC_tran"/>
    <property type="match status" value="2"/>
</dbReference>
<dbReference type="SMART" id="SM00382">
    <property type="entry name" value="AAA"/>
    <property type="match status" value="2"/>
</dbReference>
<dbReference type="InterPro" id="IPR036640">
    <property type="entry name" value="ABC1_TM_sf"/>
</dbReference>
<feature type="transmembrane region" description="Helical" evidence="10">
    <location>
        <begin position="1097"/>
        <end position="1120"/>
    </location>
</feature>
<protein>
    <recommendedName>
        <fullName evidence="15">Multidrug resistance-associated protein lethal(2)03659</fullName>
    </recommendedName>
</protein>
<dbReference type="CDD" id="cd18579">
    <property type="entry name" value="ABC_6TM_ABCC_D1"/>
    <property type="match status" value="1"/>
</dbReference>
<dbReference type="FunFam" id="3.40.50.300:FF:000163">
    <property type="entry name" value="Multidrug resistance-associated protein member 4"/>
    <property type="match status" value="1"/>
</dbReference>
<name>A0A8S1C7X0_9INSE</name>
<dbReference type="FunFam" id="1.20.1560.10:FF:000026">
    <property type="entry name" value="Multidrug resistance-associated protein lethal(2)03659"/>
    <property type="match status" value="1"/>
</dbReference>
<dbReference type="GO" id="GO:0005524">
    <property type="term" value="F:ATP binding"/>
    <property type="evidence" value="ECO:0007669"/>
    <property type="project" value="UniProtKB-KW"/>
</dbReference>
<feature type="domain" description="ABC transporter" evidence="11">
    <location>
        <begin position="524"/>
        <end position="748"/>
    </location>
</feature>
<proteinExistence type="inferred from homology"/>
<reference evidence="13 14" key="1">
    <citation type="submission" date="2020-04" db="EMBL/GenBank/DDBJ databases">
        <authorList>
            <person name="Alioto T."/>
            <person name="Alioto T."/>
            <person name="Gomez Garrido J."/>
        </authorList>
    </citation>
    <scope>NUCLEOTIDE SEQUENCE [LARGE SCALE GENOMIC DNA]</scope>
</reference>
<evidence type="ECO:0008006" key="15">
    <source>
        <dbReference type="Google" id="ProtNLM"/>
    </source>
</evidence>
<feature type="domain" description="ABC transmembrane type-1" evidence="12">
    <location>
        <begin position="154"/>
        <end position="423"/>
    </location>
</feature>
<dbReference type="CDD" id="cd03250">
    <property type="entry name" value="ABCC_MRP_domain1"/>
    <property type="match status" value="1"/>
</dbReference>
<dbReference type="InterPro" id="IPR011527">
    <property type="entry name" value="ABC1_TM_dom"/>
</dbReference>
<dbReference type="PROSITE" id="PS50929">
    <property type="entry name" value="ABC_TM1F"/>
    <property type="match status" value="2"/>
</dbReference>
<gene>
    <name evidence="13" type="ORF">CLODIP_2_CD06094</name>
</gene>
<comment type="similarity">
    <text evidence="2">Belongs to the ABC transporter superfamily. ABCC family. Conjugate transporter (TC 3.A.1.208) subfamily.</text>
</comment>
<evidence type="ECO:0000256" key="3">
    <source>
        <dbReference type="ARBA" id="ARBA00022448"/>
    </source>
</evidence>
<feature type="domain" description="ABC transporter" evidence="11">
    <location>
        <begin position="1166"/>
        <end position="1398"/>
    </location>
</feature>
<sequence>MRYEHCDSWSRDVSLSLSRDGSDNQRVSQQTSTAPVPTTEEMEPDEKKGKRNEKKGKRDEMPRLGANVLSALVYWWTLPIFKRVQEKEVLELEDLYLPLPEHEANYLGNKLEKNWNAAVAKRGPDNPPRILFVLLQTIWKEFLLAACVIFTNDVVIRTIQPLFLGQLLMYFREGPPKDGSPEVTYEQAWYLAGIIVLLQTLSVFLFNHHLFIAVQNGTRMKASTCTLIFRKALRLSKTSLGQTATGQIVNLLANDVSRFDMISMFSNLMWTSVVVFVVASALIYRQIGTAGLYGVAVVLVVCPLQSYTGTLTSRYRGKTALRTDHRVRLMNEVINGILAIKLYAWEKPFGVLISTARKVEIKWIRLASFVRGLYMTFNLFTTRMALFCTLLSYALSGNSLAPEDVFVISAYFGLLSQTMSGVFVRGVAEFLEAWVSTKRIETFLLRDEFDGRPAEIKEGAIEGNGKSFFRTSICEEKELPEESNGIPLKDIPLIDDSQYDLNLIADRNPTKGLTNSNEPQPGRILIENASACWIQGGEITLRNINLQVKPGTLLAVTGAVGSGKSSLIQALLGELPWSSGKGGVEARAVSYSSQEPWIFSGSIRENILFGRAFDRRHYHKVLKACCLQPDLDRMPDGDATLVGERGGALSGGQKARITLARAAYATQVDAFLLDEPLAALDVKVAKDVYEGCVEKLLKGTTRVLVTNRTDLIESADIIIYFDKGQINDMGTYEELHSRGKFSEIVRDLANDDVESEDGERACTPLNSMSRQNSTSSKHSLNQEEANDEAHAKPKLEAEKNMMGSVDISVYKNYFLMGGNCFMLFCMTALFICTQVAVSAADYWVAFWTRTEQRRTAINLYLNETEDYSDEVLFEEYENLLSTDTCVAIYTGILVFLFIVGNLRSITFYIVAMRSSRGIHDKMFKSLVHAPMHFFSWNPAGRILNRFARDLSGVDESLPKATLDALQYFSYMFGSVILVGIVNPIFLVPFLITGLVFLKIRNTYLITSRRIKRLESAARSPVFSLLADVLSDLSTVRALKAEAMLRAKVEDYQDTHTSAWYMFLSTGQAFGFLLDILVLFSIAFITFGVLLLPESAQITGAAAGLAITQAMTFTGILNWAVRQSAEVENQMTSVERSIEYTKLEQEKQPDPSNAFVPQETWPSEGKVTFKNICLRYNPEQPYVLKNLNVQIAPRHKVGIVGRTGAGKSSLINALFRLAPTEGTIDIDSVDTSTITLENLRSKISIIPQDPVLFSGTLRYNLDPFGEYPDHQLWQALEDVELKDAVAELSGLDSPVAAGGTNWSVGQRQLLCLARTLIRRNKILVLDEATANVDPKTDALIQATIRKQFNDCTVLTIAHRLNTIMDSNMVLVMADGQLSEYGHPYELQQKKGGAFRKMVDDSGEAKLFEKIAEKAYHRKNPDVTTPKFQLYKNISVTSLAPLFKEYGSPSELLKRGGGACKKIVDKTGRTPSK</sequence>
<dbReference type="InterPro" id="IPR044746">
    <property type="entry name" value="ABCC_6TM_D1"/>
</dbReference>
<dbReference type="GO" id="GO:0140359">
    <property type="term" value="F:ABC-type transporter activity"/>
    <property type="evidence" value="ECO:0007669"/>
    <property type="project" value="InterPro"/>
</dbReference>
<organism evidence="13 14">
    <name type="scientific">Cloeon dipterum</name>
    <dbReference type="NCBI Taxonomy" id="197152"/>
    <lineage>
        <taxon>Eukaryota</taxon>
        <taxon>Metazoa</taxon>
        <taxon>Ecdysozoa</taxon>
        <taxon>Arthropoda</taxon>
        <taxon>Hexapoda</taxon>
        <taxon>Insecta</taxon>
        <taxon>Pterygota</taxon>
        <taxon>Palaeoptera</taxon>
        <taxon>Ephemeroptera</taxon>
        <taxon>Pisciforma</taxon>
        <taxon>Baetidae</taxon>
        <taxon>Cloeon</taxon>
    </lineage>
</organism>
<evidence type="ECO:0000256" key="10">
    <source>
        <dbReference type="SAM" id="Phobius"/>
    </source>
</evidence>
<comment type="subcellular location">
    <subcellularLocation>
        <location evidence="1">Membrane</location>
        <topology evidence="1">Multi-pass membrane protein</topology>
    </subcellularLocation>
</comment>
<keyword evidence="14" id="KW-1185">Reference proteome</keyword>
<dbReference type="GO" id="GO:0016020">
    <property type="term" value="C:membrane"/>
    <property type="evidence" value="ECO:0007669"/>
    <property type="project" value="UniProtKB-SubCell"/>
</dbReference>
<dbReference type="InterPro" id="IPR003593">
    <property type="entry name" value="AAA+_ATPase"/>
</dbReference>
<feature type="transmembrane region" description="Helical" evidence="10">
    <location>
        <begin position="290"/>
        <end position="308"/>
    </location>
</feature>
<dbReference type="Gene3D" id="1.20.1560.10">
    <property type="entry name" value="ABC transporter type 1, transmembrane domain"/>
    <property type="match status" value="2"/>
</dbReference>
<comment type="caution">
    <text evidence="13">The sequence shown here is derived from an EMBL/GenBank/DDBJ whole genome shotgun (WGS) entry which is preliminary data.</text>
</comment>
<evidence type="ECO:0000256" key="5">
    <source>
        <dbReference type="ARBA" id="ARBA00022741"/>
    </source>
</evidence>
<dbReference type="PANTHER" id="PTHR24223">
    <property type="entry name" value="ATP-BINDING CASSETTE SUB-FAMILY C"/>
    <property type="match status" value="1"/>
</dbReference>
<dbReference type="Pfam" id="PF00664">
    <property type="entry name" value="ABC_membrane"/>
    <property type="match status" value="2"/>
</dbReference>
<feature type="transmembrane region" description="Helical" evidence="10">
    <location>
        <begin position="886"/>
        <end position="910"/>
    </location>
</feature>
<feature type="transmembrane region" description="Helical" evidence="10">
    <location>
        <begin position="1071"/>
        <end position="1091"/>
    </location>
</feature>
<dbReference type="InterPro" id="IPR050173">
    <property type="entry name" value="ABC_transporter_C-like"/>
</dbReference>
<evidence type="ECO:0000256" key="2">
    <source>
        <dbReference type="ARBA" id="ARBA00009726"/>
    </source>
</evidence>
<feature type="transmembrane region" description="Helical" evidence="10">
    <location>
        <begin position="967"/>
        <end position="997"/>
    </location>
</feature>
<feature type="transmembrane region" description="Helical" evidence="10">
    <location>
        <begin position="372"/>
        <end position="394"/>
    </location>
</feature>
<feature type="compositionally biased region" description="Polar residues" evidence="9">
    <location>
        <begin position="11"/>
        <end position="36"/>
    </location>
</feature>
<feature type="transmembrane region" description="Helical" evidence="10">
    <location>
        <begin position="267"/>
        <end position="284"/>
    </location>
</feature>
<dbReference type="InterPro" id="IPR017871">
    <property type="entry name" value="ABC_transporter-like_CS"/>
</dbReference>
<feature type="transmembrane region" description="Helical" evidence="10">
    <location>
        <begin position="188"/>
        <end position="211"/>
    </location>
</feature>
<evidence type="ECO:0000259" key="11">
    <source>
        <dbReference type="PROSITE" id="PS50893"/>
    </source>
</evidence>
<evidence type="ECO:0000313" key="14">
    <source>
        <dbReference type="Proteomes" id="UP000494165"/>
    </source>
</evidence>
<evidence type="ECO:0000256" key="6">
    <source>
        <dbReference type="ARBA" id="ARBA00022840"/>
    </source>
</evidence>
<feature type="transmembrane region" description="Helical" evidence="10">
    <location>
        <begin position="406"/>
        <end position="428"/>
    </location>
</feature>
<dbReference type="OrthoDB" id="6500128at2759"/>
<feature type="compositionally biased region" description="Basic and acidic residues" evidence="9">
    <location>
        <begin position="1"/>
        <end position="10"/>
    </location>
</feature>
<keyword evidence="7 10" id="KW-1133">Transmembrane helix</keyword>
<dbReference type="SUPFAM" id="SSF90123">
    <property type="entry name" value="ABC transporter transmembrane region"/>
    <property type="match status" value="2"/>
</dbReference>
<evidence type="ECO:0000256" key="4">
    <source>
        <dbReference type="ARBA" id="ARBA00022692"/>
    </source>
</evidence>
<feature type="compositionally biased region" description="Polar residues" evidence="9">
    <location>
        <begin position="764"/>
        <end position="783"/>
    </location>
</feature>
<evidence type="ECO:0000313" key="13">
    <source>
        <dbReference type="EMBL" id="CAB3365434.1"/>
    </source>
</evidence>
<dbReference type="InterPro" id="IPR003439">
    <property type="entry name" value="ABC_transporter-like_ATP-bd"/>
</dbReference>
<dbReference type="EMBL" id="CADEPI010000020">
    <property type="protein sequence ID" value="CAB3365434.1"/>
    <property type="molecule type" value="Genomic_DNA"/>
</dbReference>
<dbReference type="CDD" id="cd18580">
    <property type="entry name" value="ABC_6TM_ABCC_D2"/>
    <property type="match status" value="1"/>
</dbReference>
<dbReference type="InterPro" id="IPR044726">
    <property type="entry name" value="ABCC_6TM_D2"/>
</dbReference>
<feature type="region of interest" description="Disordered" evidence="9">
    <location>
        <begin position="1"/>
        <end position="59"/>
    </location>
</feature>
<dbReference type="Proteomes" id="UP000494165">
    <property type="component" value="Unassembled WGS sequence"/>
</dbReference>
<dbReference type="FunFam" id="1.20.1560.10:FF:000014">
    <property type="entry name" value="Multidrug resistance-associated protein member 4"/>
    <property type="match status" value="1"/>
</dbReference>
<dbReference type="CDD" id="cd03244">
    <property type="entry name" value="ABCC_MRP_domain2"/>
    <property type="match status" value="1"/>
</dbReference>
<dbReference type="Gene3D" id="3.40.50.300">
    <property type="entry name" value="P-loop containing nucleotide triphosphate hydrolases"/>
    <property type="match status" value="2"/>
</dbReference>
<feature type="transmembrane region" description="Helical" evidence="10">
    <location>
        <begin position="142"/>
        <end position="168"/>
    </location>
</feature>
<dbReference type="FunFam" id="3.40.50.300:FF:000997">
    <property type="entry name" value="Multidrug resistance-associated protein 1"/>
    <property type="match status" value="1"/>
</dbReference>
<evidence type="ECO:0000256" key="7">
    <source>
        <dbReference type="ARBA" id="ARBA00022989"/>
    </source>
</evidence>